<keyword evidence="7" id="KW-0479">Metal-binding</keyword>
<keyword evidence="16" id="KW-0407">Ion channel</keyword>
<dbReference type="STRING" id="8081.ENSPREP00000028255"/>
<dbReference type="InterPro" id="IPR013680">
    <property type="entry name" value="VDCC_a2/dsu"/>
</dbReference>
<dbReference type="InterPro" id="IPR036465">
    <property type="entry name" value="vWFA_dom_sf"/>
</dbReference>
<keyword evidence="9" id="KW-0106">Calcium</keyword>
<keyword evidence="4" id="KW-0109">Calcium transport</keyword>
<dbReference type="FunFam" id="3.30.450.20:FF:000012">
    <property type="entry name" value="Calcium channel, voltage-dependent, alpha2/delta subunit 3"/>
    <property type="match status" value="1"/>
</dbReference>
<evidence type="ECO:0000256" key="17">
    <source>
        <dbReference type="SAM" id="Phobius"/>
    </source>
</evidence>
<dbReference type="Bgee" id="ENSPREG00000019091">
    <property type="expression patterns" value="Expressed in head"/>
</dbReference>
<evidence type="ECO:0000256" key="14">
    <source>
        <dbReference type="ARBA" id="ARBA00023157"/>
    </source>
</evidence>
<dbReference type="AlphaFoldDB" id="A0A3P9Q2F5"/>
<organism evidence="19 20">
    <name type="scientific">Poecilia reticulata</name>
    <name type="common">Guppy</name>
    <name type="synonym">Acanthophacelus reticulatus</name>
    <dbReference type="NCBI Taxonomy" id="8081"/>
    <lineage>
        <taxon>Eukaryota</taxon>
        <taxon>Metazoa</taxon>
        <taxon>Chordata</taxon>
        <taxon>Craniata</taxon>
        <taxon>Vertebrata</taxon>
        <taxon>Euteleostomi</taxon>
        <taxon>Actinopterygii</taxon>
        <taxon>Neopterygii</taxon>
        <taxon>Teleostei</taxon>
        <taxon>Neoteleostei</taxon>
        <taxon>Acanthomorphata</taxon>
        <taxon>Ovalentaria</taxon>
        <taxon>Atherinomorphae</taxon>
        <taxon>Cyprinodontiformes</taxon>
        <taxon>Poeciliidae</taxon>
        <taxon>Poeciliinae</taxon>
        <taxon>Poecilia</taxon>
    </lineage>
</organism>
<evidence type="ECO:0000256" key="7">
    <source>
        <dbReference type="ARBA" id="ARBA00022723"/>
    </source>
</evidence>
<keyword evidence="5" id="KW-0107">Calcium channel</keyword>
<dbReference type="SUPFAM" id="SSF53300">
    <property type="entry name" value="vWA-like"/>
    <property type="match status" value="1"/>
</dbReference>
<evidence type="ECO:0000256" key="9">
    <source>
        <dbReference type="ARBA" id="ARBA00022837"/>
    </source>
</evidence>
<dbReference type="Ensembl" id="ENSPRET00000028567.1">
    <property type="protein sequence ID" value="ENSPREP00000028255.1"/>
    <property type="gene ID" value="ENSPREG00000019091.1"/>
</dbReference>
<evidence type="ECO:0000313" key="19">
    <source>
        <dbReference type="Ensembl" id="ENSPREP00000028255.1"/>
    </source>
</evidence>
<keyword evidence="6 17" id="KW-0812">Transmembrane</keyword>
<evidence type="ECO:0000256" key="16">
    <source>
        <dbReference type="ARBA" id="ARBA00023303"/>
    </source>
</evidence>
<dbReference type="PANTHER" id="PTHR10166:SF25">
    <property type="entry name" value="VOLTAGE-DEPENDENT CALCIUM CHANNEL SUBUNIT ALPHA-2_DELTA-3"/>
    <property type="match status" value="1"/>
</dbReference>
<proteinExistence type="inferred from homology"/>
<dbReference type="PROSITE" id="PS50234">
    <property type="entry name" value="VWFA"/>
    <property type="match status" value="1"/>
</dbReference>
<evidence type="ECO:0000256" key="6">
    <source>
        <dbReference type="ARBA" id="ARBA00022692"/>
    </source>
</evidence>
<keyword evidence="11 17" id="KW-1133">Transmembrane helix</keyword>
<dbReference type="CDD" id="cd01463">
    <property type="entry name" value="vWA_VGCC_like"/>
    <property type="match status" value="1"/>
</dbReference>
<dbReference type="Proteomes" id="UP000242638">
    <property type="component" value="Unassembled WGS sequence"/>
</dbReference>
<keyword evidence="20" id="KW-1185">Reference proteome</keyword>
<evidence type="ECO:0000256" key="4">
    <source>
        <dbReference type="ARBA" id="ARBA00022568"/>
    </source>
</evidence>
<dbReference type="InterPro" id="IPR002035">
    <property type="entry name" value="VWF_A"/>
</dbReference>
<keyword evidence="14" id="KW-1015">Disulfide bond</keyword>
<dbReference type="OMA" id="KEPLLQX"/>
<dbReference type="GeneTree" id="ENSGT00940000155766"/>
<evidence type="ECO:0000256" key="1">
    <source>
        <dbReference type="ARBA" id="ARBA00004479"/>
    </source>
</evidence>
<dbReference type="Pfam" id="PF08473">
    <property type="entry name" value="VGCC_alpha2"/>
    <property type="match status" value="1"/>
</dbReference>
<keyword evidence="12" id="KW-0406">Ion transport</keyword>
<evidence type="ECO:0000256" key="5">
    <source>
        <dbReference type="ARBA" id="ARBA00022673"/>
    </source>
</evidence>
<evidence type="ECO:0000256" key="15">
    <source>
        <dbReference type="ARBA" id="ARBA00023180"/>
    </source>
</evidence>
<feature type="transmembrane region" description="Helical" evidence="17">
    <location>
        <begin position="1034"/>
        <end position="1054"/>
    </location>
</feature>
<dbReference type="Gene3D" id="3.30.450.20">
    <property type="entry name" value="PAS domain"/>
    <property type="match status" value="1"/>
</dbReference>
<evidence type="ECO:0000256" key="8">
    <source>
        <dbReference type="ARBA" id="ARBA00022729"/>
    </source>
</evidence>
<keyword evidence="3" id="KW-0813">Transport</keyword>
<reference evidence="19" key="3">
    <citation type="submission" date="2025-09" db="UniProtKB">
        <authorList>
            <consortium name="Ensembl"/>
        </authorList>
    </citation>
    <scope>IDENTIFICATION</scope>
    <source>
        <strain evidence="19">Guanapo</strain>
    </source>
</reference>
<evidence type="ECO:0000256" key="10">
    <source>
        <dbReference type="ARBA" id="ARBA00022882"/>
    </source>
</evidence>
<dbReference type="CDD" id="cd12912">
    <property type="entry name" value="PDC2_MCP_like"/>
    <property type="match status" value="1"/>
</dbReference>
<dbReference type="InterPro" id="IPR051173">
    <property type="entry name" value="Ca_channel_alpha-2/delta"/>
</dbReference>
<feature type="domain" description="VWFA" evidence="18">
    <location>
        <begin position="218"/>
        <end position="400"/>
    </location>
</feature>
<evidence type="ECO:0000256" key="3">
    <source>
        <dbReference type="ARBA" id="ARBA00022448"/>
    </source>
</evidence>
<evidence type="ECO:0000256" key="13">
    <source>
        <dbReference type="ARBA" id="ARBA00023136"/>
    </source>
</evidence>
<keyword evidence="8" id="KW-0732">Signal</keyword>
<evidence type="ECO:0000256" key="12">
    <source>
        <dbReference type="ARBA" id="ARBA00023065"/>
    </source>
</evidence>
<keyword evidence="10" id="KW-0851">Voltage-gated channel</keyword>
<dbReference type="SMART" id="SM00327">
    <property type="entry name" value="VWA"/>
    <property type="match status" value="1"/>
</dbReference>
<dbReference type="Pfam" id="PF08399">
    <property type="entry name" value="VWA_N"/>
    <property type="match status" value="1"/>
</dbReference>
<evidence type="ECO:0000256" key="11">
    <source>
        <dbReference type="ARBA" id="ARBA00022989"/>
    </source>
</evidence>
<comment type="subcellular location">
    <subcellularLocation>
        <location evidence="1">Membrane</location>
        <topology evidence="1">Single-pass type I membrane protein</topology>
    </subcellularLocation>
</comment>
<dbReference type="PANTHER" id="PTHR10166">
    <property type="entry name" value="VOLTAGE-DEPENDENT CALCIUM CHANNEL SUBUNIT ALPHA-2/DELTA-RELATED"/>
    <property type="match status" value="1"/>
</dbReference>
<accession>A0A3P9Q2F5</accession>
<evidence type="ECO:0000256" key="2">
    <source>
        <dbReference type="ARBA" id="ARBA00007060"/>
    </source>
</evidence>
<evidence type="ECO:0000259" key="18">
    <source>
        <dbReference type="PROSITE" id="PS50234"/>
    </source>
</evidence>
<dbReference type="GO" id="GO:0046872">
    <property type="term" value="F:metal ion binding"/>
    <property type="evidence" value="ECO:0007669"/>
    <property type="project" value="UniProtKB-KW"/>
</dbReference>
<dbReference type="Pfam" id="PF00092">
    <property type="entry name" value="VWA"/>
    <property type="match status" value="1"/>
</dbReference>
<dbReference type="FunFam" id="3.40.50.410:FF:000007">
    <property type="entry name" value="Calcium voltage-gated channel auxiliary subunit alpha2delta 3"/>
    <property type="match status" value="1"/>
</dbReference>
<dbReference type="Gene3D" id="3.40.50.410">
    <property type="entry name" value="von Willebrand factor, type A domain"/>
    <property type="match status" value="1"/>
</dbReference>
<dbReference type="InterPro" id="IPR013608">
    <property type="entry name" value="VWA_N"/>
</dbReference>
<protein>
    <submittedName>
        <fullName evidence="19">Calcium voltage-gated channel auxiliary subunit alpha2delta 3</fullName>
    </submittedName>
</protein>
<name>A0A3P9Q2F5_POERE</name>
<reference evidence="19" key="2">
    <citation type="submission" date="2025-08" db="UniProtKB">
        <authorList>
            <consortium name="Ensembl"/>
        </authorList>
    </citation>
    <scope>IDENTIFICATION</scope>
    <source>
        <strain evidence="19">Guanapo</strain>
    </source>
</reference>
<comment type="similarity">
    <text evidence="2">Belongs to the calcium channel subunit alpha-2/delta family.</text>
</comment>
<sequence>CLLFHIMKLPIQSSIFLCNQLWASAFGGEMKSISAKYSGSQLLQKKYKEFERAVRVEEIDGLRLVKRLAKNMEEMFHKKAQAMKAQHLMHNVTGQYEYFNAVLINEDVELGGKFVLQPNDHFNNRSVNLSLSVVQVPTNMYNKDSAIVNGVFWSEALNKVFVDNFERDPSLIWQYFGSAKGFFRQYPGIKWKPDDHGVIAFDCRNRKWYIQAATSPKDVVILVDVSGSMKGLRLTIARQTVSSILDTLGDDDFFNIIAYNEELHYVEPCLNGTLVQADVTNKDHFREHLDKLFAQGIGMLDMALTEAFNLLGDFNKTGRGSECSQAIMLVTDGAVDTYDTIFEKFNWPERKVRIFPYLIGRESAFADNLKWMACANKGYFTQISTLADVQENVMEYLHVLSRPKVIDREHDTVWTEAYIDSTSDDGQGPVLMTTVAMPVFSTKNETRNRGILLGVVGTDVPVSELLKTIPKYKLGIHGYAFAITNNGYILTHPDLRPLYGDGKKRRKPNYSSVDLSEVEWEDKDDTLRNAMVNRKTGTFSMEVTKSVDKGKRVLVLHNDYYYTDIKGTPFSLGVALSRGHGKYFFRGNVTVEEGLHDLEHPDVALADEWTYCNTDEHPKHRYLSQIEAIKMYLSGQEPRLHCDKELIQEVLFDAVVTAPLEAYWTSLVLNKSENSDKGVEIAYLGTRTGLSRINLFVVPDELTNLDFLTAEDKEGVFNADHFPLWYKRAAEQVPGTFIYSLPFNSGSENRSVVLASTAIQLLDERKSPIAAAVGIQMKLEFFQRKFWTASRQCAALDGKCSISCDDENINCYLIDNNGFILVAEDYTLVRHTSTHLVFDTVAQTAVSLSLSLSKCCLSMYLLLSCHQTCCHSDSGSSETSPLAVIALLFPCMSFFCVRLCVHVFLVEFNLYSWWNSDLTVKAQRAGPHMQVPCDTEYPAFVSERTIKENMGNIDCDGCIKSFVIQQIPSSNLFMVVVDNKCDCSQFGPITMDPFEIMYILRLFLERLKMQKDRRRPDTCHPFHPEENSMECGGAGNLTTSLSATLLLALIALFLR</sequence>
<keyword evidence="15" id="KW-0325">Glycoprotein</keyword>
<reference evidence="20" key="1">
    <citation type="submission" date="2013-11" db="EMBL/GenBank/DDBJ databases">
        <title>The genomic landscape of the Guanapo guppy.</title>
        <authorList>
            <person name="Kuenstner A."/>
            <person name="Dreyer C."/>
        </authorList>
    </citation>
    <scope>NUCLEOTIDE SEQUENCE</scope>
    <source>
        <strain evidence="20">Guanapo</strain>
    </source>
</reference>
<dbReference type="GO" id="GO:0005891">
    <property type="term" value="C:voltage-gated calcium channel complex"/>
    <property type="evidence" value="ECO:0007669"/>
    <property type="project" value="TreeGrafter"/>
</dbReference>
<keyword evidence="13 17" id="KW-0472">Membrane</keyword>
<evidence type="ECO:0000313" key="20">
    <source>
        <dbReference type="Proteomes" id="UP000242638"/>
    </source>
</evidence>
<dbReference type="GO" id="GO:0005245">
    <property type="term" value="F:voltage-gated calcium channel activity"/>
    <property type="evidence" value="ECO:0007669"/>
    <property type="project" value="TreeGrafter"/>
</dbReference>